<evidence type="ECO:0000313" key="3">
    <source>
        <dbReference type="Proteomes" id="UP000178176"/>
    </source>
</evidence>
<evidence type="ECO:0000313" key="2">
    <source>
        <dbReference type="EMBL" id="OGC92850.1"/>
    </source>
</evidence>
<feature type="transmembrane region" description="Helical" evidence="1">
    <location>
        <begin position="6"/>
        <end position="32"/>
    </location>
</feature>
<name>A0A1F4YFR9_9BACT</name>
<sequence length="222" mass="23672">MKGDKWSWLAYPLGVIVLMVLSAKLATGPGVVGLEALSRRRVDVQQQEELAERLRVKVNVLRTISGGKTTEELKILLAAVPASPKILAMVEGVKMAVGSAGGSVESYSAKVGSLREATVSGVATGNALRLELMVSLPGLRDVSQAVKLMEKALPLMRVVGVSYNRSGNVEMVVEQTWQPWGSVVVEAEAPIPDIESRVAEVQRRLMDFGLEAGSSEGASLSF</sequence>
<accession>A0A1F4YFR9</accession>
<organism evidence="2 3">
    <name type="scientific">Candidatus Amesbacteria bacterium RIFCSPHIGHO2_01_FULL_48_32b</name>
    <dbReference type="NCBI Taxonomy" id="1797253"/>
    <lineage>
        <taxon>Bacteria</taxon>
        <taxon>Candidatus Amesiibacteriota</taxon>
    </lineage>
</organism>
<dbReference type="EMBL" id="MEXH01000005">
    <property type="protein sequence ID" value="OGC92850.1"/>
    <property type="molecule type" value="Genomic_DNA"/>
</dbReference>
<protein>
    <submittedName>
        <fullName evidence="2">Uncharacterized protein</fullName>
    </submittedName>
</protein>
<keyword evidence="1" id="KW-0472">Membrane</keyword>
<reference evidence="2 3" key="1">
    <citation type="journal article" date="2016" name="Nat. Commun.">
        <title>Thousands of microbial genomes shed light on interconnected biogeochemical processes in an aquifer system.</title>
        <authorList>
            <person name="Anantharaman K."/>
            <person name="Brown C.T."/>
            <person name="Hug L.A."/>
            <person name="Sharon I."/>
            <person name="Castelle C.J."/>
            <person name="Probst A.J."/>
            <person name="Thomas B.C."/>
            <person name="Singh A."/>
            <person name="Wilkins M.J."/>
            <person name="Karaoz U."/>
            <person name="Brodie E.L."/>
            <person name="Williams K.H."/>
            <person name="Hubbard S.S."/>
            <person name="Banfield J.F."/>
        </authorList>
    </citation>
    <scope>NUCLEOTIDE SEQUENCE [LARGE SCALE GENOMIC DNA]</scope>
</reference>
<keyword evidence="1" id="KW-0812">Transmembrane</keyword>
<proteinExistence type="predicted"/>
<evidence type="ECO:0000256" key="1">
    <source>
        <dbReference type="SAM" id="Phobius"/>
    </source>
</evidence>
<comment type="caution">
    <text evidence="2">The sequence shown here is derived from an EMBL/GenBank/DDBJ whole genome shotgun (WGS) entry which is preliminary data.</text>
</comment>
<dbReference type="Proteomes" id="UP000178176">
    <property type="component" value="Unassembled WGS sequence"/>
</dbReference>
<dbReference type="AlphaFoldDB" id="A0A1F4YFR9"/>
<keyword evidence="1" id="KW-1133">Transmembrane helix</keyword>
<gene>
    <name evidence="2" type="ORF">A2876_01595</name>
</gene>